<dbReference type="Proteomes" id="UP000551709">
    <property type="component" value="Chromosome"/>
</dbReference>
<feature type="compositionally biased region" description="Polar residues" evidence="1">
    <location>
        <begin position="272"/>
        <end position="283"/>
    </location>
</feature>
<accession>A0A8T5VV70</accession>
<feature type="region of interest" description="Disordered" evidence="1">
    <location>
        <begin position="262"/>
        <end position="283"/>
    </location>
</feature>
<dbReference type="RefSeq" id="WP_166104817.1">
    <property type="nucleotide sequence ID" value="NZ_CP096255.1"/>
</dbReference>
<protein>
    <submittedName>
        <fullName evidence="3">Nodulate formation efficiency C protein</fullName>
    </submittedName>
</protein>
<gene>
    <name evidence="3" type="ORF">HAP41_0000004895</name>
</gene>
<feature type="chain" id="PRO_5043310803" evidence="2">
    <location>
        <begin position="24"/>
        <end position="283"/>
    </location>
</feature>
<evidence type="ECO:0000313" key="3">
    <source>
        <dbReference type="EMBL" id="UPT88454.1"/>
    </source>
</evidence>
<proteinExistence type="predicted"/>
<evidence type="ECO:0000256" key="2">
    <source>
        <dbReference type="SAM" id="SignalP"/>
    </source>
</evidence>
<feature type="signal peptide" evidence="2">
    <location>
        <begin position="1"/>
        <end position="23"/>
    </location>
</feature>
<reference evidence="3" key="2">
    <citation type="submission" date="2022-04" db="EMBL/GenBank/DDBJ databases">
        <authorList>
            <person name="Bromfield E.S.P."/>
            <person name="Cloutier S."/>
        </authorList>
    </citation>
    <scope>NUCLEOTIDE SEQUENCE</scope>
    <source>
        <strain evidence="3">1S5</strain>
    </source>
</reference>
<name>A0A8T5VV70_9BRAD</name>
<reference evidence="3" key="1">
    <citation type="journal article" date="2017" name="Syst. Appl. Microbiol.">
        <title>Soybeans inoculated with root zone soils of Canadian native legumes harbour diverse and novel Bradyrhizobium spp. that possess agricultural potential.</title>
        <authorList>
            <person name="Bromfield E.S.P."/>
            <person name="Cloutier S."/>
            <person name="Tambong J.T."/>
            <person name="Tran Thi T.V."/>
        </authorList>
    </citation>
    <scope>NUCLEOTIDE SEQUENCE</scope>
    <source>
        <strain evidence="3">1S5</strain>
    </source>
</reference>
<organism evidence="3 4">
    <name type="scientific">Bradyrhizobium barranii subsp. apii</name>
    <dbReference type="NCBI Taxonomy" id="2819348"/>
    <lineage>
        <taxon>Bacteria</taxon>
        <taxon>Pseudomonadati</taxon>
        <taxon>Pseudomonadota</taxon>
        <taxon>Alphaproteobacteria</taxon>
        <taxon>Hyphomicrobiales</taxon>
        <taxon>Nitrobacteraceae</taxon>
        <taxon>Bradyrhizobium</taxon>
        <taxon>Bradyrhizobium barranii</taxon>
    </lineage>
</organism>
<evidence type="ECO:0000256" key="1">
    <source>
        <dbReference type="SAM" id="MobiDB-lite"/>
    </source>
</evidence>
<evidence type="ECO:0000313" key="4">
    <source>
        <dbReference type="Proteomes" id="UP000551709"/>
    </source>
</evidence>
<dbReference type="AlphaFoldDB" id="A0A8T5VV70"/>
<dbReference type="EMBL" id="CP096255">
    <property type="protein sequence ID" value="UPT88454.1"/>
    <property type="molecule type" value="Genomic_DNA"/>
</dbReference>
<sequence length="283" mass="31985">MKRKTVGRHVLWFWLIRSLICHAELATTSNSVRANDNALVERVRSTWRAQDGETIEQITSKVSKVAQFVTQTWGVAEGVDRTEYVYLSWTRHHERASDEVYVITWKVASDGGIEVASTYAKPIELGWHAFALSLIAGEIADGERTANLHFLHDPANFNFVTTAQGKLGNLLRRGRCSIIEPVVVDYVPKPNENATDKGDMWRVLLLVNCNIPGPRYFTRNGGITFEKRARRDWEPQSFFAKRIAAFPPGSWFDRIEPDEHDALEKARKASANGPTNHDPSITP</sequence>
<keyword evidence="2" id="KW-0732">Signal</keyword>